<sequence>MLIEVWHHVLKFKFLLGKRNRRLDHLIHTRVDGVLPYYALKQRRQDLGFEGLDIEVKKRRDIVERSKTYTRADIQHLGDGAYLVQSQSDPIKVYEIDLDTYTCTCFDFPLISYCKHICAVQELFEEHEDAADRTVHSSPQVPSLSTLNYLPQTSESAVLNLEAPKPRVLAILSEKLERLAVRLRRPRMDPSNLPLLDDFVVALDSMLADTDNGTVLPSSQHLMPNAKEAGARNIMMPGVKTRRTRAGDPAYGAGVSSGGKVMAKKAKKSTQHSTVSPASQLPPLPPPLLLLRLFYRPLPNYTHSHHRLLIFLIRIPLARQ</sequence>
<name>A0AAD7GNR5_MYCRO</name>
<accession>A0AAD7GNR5</accession>
<organism evidence="3 4">
    <name type="scientific">Mycena rosella</name>
    <name type="common">Pink bonnet</name>
    <name type="synonym">Agaricus rosellus</name>
    <dbReference type="NCBI Taxonomy" id="1033263"/>
    <lineage>
        <taxon>Eukaryota</taxon>
        <taxon>Fungi</taxon>
        <taxon>Dikarya</taxon>
        <taxon>Basidiomycota</taxon>
        <taxon>Agaricomycotina</taxon>
        <taxon>Agaricomycetes</taxon>
        <taxon>Agaricomycetidae</taxon>
        <taxon>Agaricales</taxon>
        <taxon>Marasmiineae</taxon>
        <taxon>Mycenaceae</taxon>
        <taxon>Mycena</taxon>
    </lineage>
</organism>
<feature type="domain" description="SWIM-type" evidence="2">
    <location>
        <begin position="94"/>
        <end position="125"/>
    </location>
</feature>
<dbReference type="Proteomes" id="UP001221757">
    <property type="component" value="Unassembled WGS sequence"/>
</dbReference>
<keyword evidence="4" id="KW-1185">Reference proteome</keyword>
<dbReference type="GO" id="GO:0008270">
    <property type="term" value="F:zinc ion binding"/>
    <property type="evidence" value="ECO:0007669"/>
    <property type="project" value="UniProtKB-KW"/>
</dbReference>
<dbReference type="EMBL" id="JARKIE010000029">
    <property type="protein sequence ID" value="KAJ7697699.1"/>
    <property type="molecule type" value="Genomic_DNA"/>
</dbReference>
<keyword evidence="1" id="KW-0479">Metal-binding</keyword>
<comment type="caution">
    <text evidence="3">The sequence shown here is derived from an EMBL/GenBank/DDBJ whole genome shotgun (WGS) entry which is preliminary data.</text>
</comment>
<dbReference type="PROSITE" id="PS50966">
    <property type="entry name" value="ZF_SWIM"/>
    <property type="match status" value="1"/>
</dbReference>
<evidence type="ECO:0000259" key="2">
    <source>
        <dbReference type="PROSITE" id="PS50966"/>
    </source>
</evidence>
<evidence type="ECO:0000256" key="1">
    <source>
        <dbReference type="PROSITE-ProRule" id="PRU00325"/>
    </source>
</evidence>
<dbReference type="InterPro" id="IPR007527">
    <property type="entry name" value="Znf_SWIM"/>
</dbReference>
<keyword evidence="1" id="KW-0862">Zinc</keyword>
<dbReference type="AlphaFoldDB" id="A0AAD7GNR5"/>
<evidence type="ECO:0000313" key="3">
    <source>
        <dbReference type="EMBL" id="KAJ7697699.1"/>
    </source>
</evidence>
<proteinExistence type="predicted"/>
<keyword evidence="1" id="KW-0863">Zinc-finger</keyword>
<gene>
    <name evidence="3" type="ORF">B0H17DRAFT_1197358</name>
</gene>
<protein>
    <recommendedName>
        <fullName evidence="2">SWIM-type domain-containing protein</fullName>
    </recommendedName>
</protein>
<reference evidence="3" key="1">
    <citation type="submission" date="2023-03" db="EMBL/GenBank/DDBJ databases">
        <title>Massive genome expansion in bonnet fungi (Mycena s.s.) driven by repeated elements and novel gene families across ecological guilds.</title>
        <authorList>
            <consortium name="Lawrence Berkeley National Laboratory"/>
            <person name="Harder C.B."/>
            <person name="Miyauchi S."/>
            <person name="Viragh M."/>
            <person name="Kuo A."/>
            <person name="Thoen E."/>
            <person name="Andreopoulos B."/>
            <person name="Lu D."/>
            <person name="Skrede I."/>
            <person name="Drula E."/>
            <person name="Henrissat B."/>
            <person name="Morin E."/>
            <person name="Kohler A."/>
            <person name="Barry K."/>
            <person name="LaButti K."/>
            <person name="Morin E."/>
            <person name="Salamov A."/>
            <person name="Lipzen A."/>
            <person name="Mereny Z."/>
            <person name="Hegedus B."/>
            <person name="Baldrian P."/>
            <person name="Stursova M."/>
            <person name="Weitz H."/>
            <person name="Taylor A."/>
            <person name="Grigoriev I.V."/>
            <person name="Nagy L.G."/>
            <person name="Martin F."/>
            <person name="Kauserud H."/>
        </authorList>
    </citation>
    <scope>NUCLEOTIDE SEQUENCE</scope>
    <source>
        <strain evidence="3">CBHHK067</strain>
    </source>
</reference>
<evidence type="ECO:0000313" key="4">
    <source>
        <dbReference type="Proteomes" id="UP001221757"/>
    </source>
</evidence>